<protein>
    <submittedName>
        <fullName evidence="1">Uncharacterized protein</fullName>
    </submittedName>
</protein>
<gene>
    <name evidence="1" type="ORF">HNP46_006065</name>
</gene>
<organism evidence="1 2">
    <name type="scientific">Pseudomonas nitroreducens</name>
    <dbReference type="NCBI Taxonomy" id="46680"/>
    <lineage>
        <taxon>Bacteria</taxon>
        <taxon>Pseudomonadati</taxon>
        <taxon>Pseudomonadota</taxon>
        <taxon>Gammaproteobacteria</taxon>
        <taxon>Pseudomonadales</taxon>
        <taxon>Pseudomonadaceae</taxon>
        <taxon>Pseudomonas</taxon>
    </lineage>
</organism>
<accession>A0A7W7P4R3</accession>
<comment type="caution">
    <text evidence="1">The sequence shown here is derived from an EMBL/GenBank/DDBJ whole genome shotgun (WGS) entry which is preliminary data.</text>
</comment>
<dbReference type="AlphaFoldDB" id="A0A7W7P4R3"/>
<dbReference type="RefSeq" id="WP_184596397.1">
    <property type="nucleotide sequence ID" value="NZ_JACHLI010000036.1"/>
</dbReference>
<reference evidence="1 2" key="1">
    <citation type="submission" date="2020-08" db="EMBL/GenBank/DDBJ databases">
        <title>Functional genomics of gut bacteria from endangered species of beetles.</title>
        <authorList>
            <person name="Carlos-Shanley C."/>
        </authorList>
    </citation>
    <scope>NUCLEOTIDE SEQUENCE [LARGE SCALE GENOMIC DNA]</scope>
    <source>
        <strain evidence="1 2">S00179</strain>
    </source>
</reference>
<evidence type="ECO:0000313" key="1">
    <source>
        <dbReference type="EMBL" id="MBB4867154.1"/>
    </source>
</evidence>
<proteinExistence type="predicted"/>
<name>A0A7W7P4R3_PSENT</name>
<sequence>MQGLKKGQLFLAGLVDLAKAQPQRAVKADLSQQHAVIASLAGKAVLMTYEHDDSASLLDRQLPTIR</sequence>
<dbReference type="EMBL" id="JACHLI010000036">
    <property type="protein sequence ID" value="MBB4867154.1"/>
    <property type="molecule type" value="Genomic_DNA"/>
</dbReference>
<evidence type="ECO:0000313" key="2">
    <source>
        <dbReference type="Proteomes" id="UP000566995"/>
    </source>
</evidence>
<dbReference type="Proteomes" id="UP000566995">
    <property type="component" value="Unassembled WGS sequence"/>
</dbReference>